<keyword evidence="4" id="KW-0249">Electron transport</keyword>
<dbReference type="SUPFAM" id="SSF54862">
    <property type="entry name" value="4Fe-4S ferredoxins"/>
    <property type="match status" value="1"/>
</dbReference>
<proteinExistence type="predicted"/>
<evidence type="ECO:0000256" key="4">
    <source>
        <dbReference type="ARBA" id="ARBA00022982"/>
    </source>
</evidence>
<evidence type="ECO:0000256" key="1">
    <source>
        <dbReference type="ARBA" id="ARBA00001927"/>
    </source>
</evidence>
<keyword evidence="9" id="KW-1185">Reference proteome</keyword>
<gene>
    <name evidence="8" type="ORF">ORI27_28865</name>
</gene>
<protein>
    <submittedName>
        <fullName evidence="8">Ferredoxin</fullName>
    </submittedName>
</protein>
<keyword evidence="7" id="KW-0003">3Fe-4S</keyword>
<evidence type="ECO:0000256" key="5">
    <source>
        <dbReference type="ARBA" id="ARBA00023004"/>
    </source>
</evidence>
<organism evidence="8 9">
    <name type="scientific">Mycobacterium pinniadriaticum</name>
    <dbReference type="NCBI Taxonomy" id="2994102"/>
    <lineage>
        <taxon>Bacteria</taxon>
        <taxon>Bacillati</taxon>
        <taxon>Actinomycetota</taxon>
        <taxon>Actinomycetes</taxon>
        <taxon>Mycobacteriales</taxon>
        <taxon>Mycobacteriaceae</taxon>
        <taxon>Mycobacterium</taxon>
    </lineage>
</organism>
<keyword evidence="6" id="KW-0411">Iron-sulfur</keyword>
<dbReference type="Gene3D" id="3.30.70.20">
    <property type="match status" value="1"/>
</dbReference>
<comment type="caution">
    <text evidence="8">The sequence shown here is derived from an EMBL/GenBank/DDBJ whole genome shotgun (WGS) entry which is preliminary data.</text>
</comment>
<comment type="cofactor">
    <cofactor evidence="1">
        <name>[3Fe-4S] cluster</name>
        <dbReference type="ChEBI" id="CHEBI:21137"/>
    </cofactor>
</comment>
<evidence type="ECO:0000256" key="6">
    <source>
        <dbReference type="ARBA" id="ARBA00023014"/>
    </source>
</evidence>
<dbReference type="InterPro" id="IPR051269">
    <property type="entry name" value="Fe-S_cluster_ET"/>
</dbReference>
<name>A0ABT3SNG3_9MYCO</name>
<dbReference type="PANTHER" id="PTHR36923">
    <property type="entry name" value="FERREDOXIN"/>
    <property type="match status" value="1"/>
</dbReference>
<dbReference type="Proteomes" id="UP001300745">
    <property type="component" value="Unassembled WGS sequence"/>
</dbReference>
<reference evidence="8 9" key="1">
    <citation type="submission" date="2022-11" db="EMBL/GenBank/DDBJ databases">
        <title>Mycobacterium sp. nov.</title>
        <authorList>
            <person name="Papic B."/>
            <person name="Spicic S."/>
            <person name="Duvnjak S."/>
        </authorList>
    </citation>
    <scope>NUCLEOTIDE SEQUENCE [LARGE SCALE GENOMIC DNA]</scope>
    <source>
        <strain evidence="8 9">CVI_P4</strain>
    </source>
</reference>
<keyword evidence="5" id="KW-0408">Iron</keyword>
<dbReference type="RefSeq" id="WP_266000536.1">
    <property type="nucleotide sequence ID" value="NZ_JAPJDN010000045.1"/>
</dbReference>
<keyword evidence="2" id="KW-0813">Transport</keyword>
<dbReference type="Pfam" id="PF13459">
    <property type="entry name" value="Fer4_15"/>
    <property type="match status" value="1"/>
</dbReference>
<evidence type="ECO:0000256" key="3">
    <source>
        <dbReference type="ARBA" id="ARBA00022723"/>
    </source>
</evidence>
<evidence type="ECO:0000313" key="9">
    <source>
        <dbReference type="Proteomes" id="UP001300745"/>
    </source>
</evidence>
<dbReference type="PANTHER" id="PTHR36923:SF3">
    <property type="entry name" value="FERREDOXIN"/>
    <property type="match status" value="1"/>
</dbReference>
<sequence>MRVLLDLAKCQGHLRCHEAAPQVFGFDDDGLALLLTEEGIVPAGLEEAVKLAESNCPERAIDVVD</sequence>
<dbReference type="EMBL" id="JAPJDO010000045">
    <property type="protein sequence ID" value="MCX2940708.1"/>
    <property type="molecule type" value="Genomic_DNA"/>
</dbReference>
<keyword evidence="3" id="KW-0479">Metal-binding</keyword>
<accession>A0ABT3SNG3</accession>
<evidence type="ECO:0000256" key="2">
    <source>
        <dbReference type="ARBA" id="ARBA00022448"/>
    </source>
</evidence>
<evidence type="ECO:0000313" key="8">
    <source>
        <dbReference type="EMBL" id="MCX2940708.1"/>
    </source>
</evidence>
<evidence type="ECO:0000256" key="7">
    <source>
        <dbReference type="ARBA" id="ARBA00023291"/>
    </source>
</evidence>